<dbReference type="Pfam" id="PF00097">
    <property type="entry name" value="zf-C3HC4"/>
    <property type="match status" value="1"/>
</dbReference>
<evidence type="ECO:0000256" key="1">
    <source>
        <dbReference type="ARBA" id="ARBA00004123"/>
    </source>
</evidence>
<sequence length="747" mass="78874">MERARRLQIRQLGPELTCHLCHGYFVDAFTVVECLHSFCKSCIMDHVKKSCDCPKCGTQLNKARLTSALRPDQTLQSVVYKLVPRLFNEEMQRRRDFYQDHPQRDRSLSPERRGDVSSQQFVYTLTDPISFSLEFARGGTGDGKRTDLPAVRFFQAPAGLGISQLKKLLRLKHGLGPRDAKVDILYAGDVLSDELIIMDVAYMYNWDRAAPMRFSYRYTTKRPLGAEPPEPAASPSKRRCPAPADDRHSGTDSDKENVENDARPEPLDGVTPVAVTCHRGGGGRLGRSEAAGRAAAARRRSARGTAGADDVVCDVTAGHAGVRGGRRTDRAPTGGLCRRRGGRTAAGGGGGRRGHQRYAQRNEDTCGQRASRRDGDDPVAGGGIGEPDPFPPDGGGKVNRPAAPAGGQPSAVPPSPRRSLASLPALRPIGAGAIPLMTGQLDQFLWLVSQSAVSHPNGSWRLPADASALLSRATAPSQPASGKPIRPKPTQRKPSGQTKHSAQGNSTVSTASAAHPKSGHQVPSSAASPVAQRTMPQQYRLSSTQGIQNLVTNEITITKIPNTSRNGTSSSPSGRPSPSPAPADPPRSPAGRATADGSVTIEKIRAAPASQPQPARPPNSPKLLAIAESLAMKQIQAAAGKTPPPVSAAPPPSALGSLLSLSQSQQLGVSRQLSAGDQSAARCRPVSGSAARRQIPNPALLHQQSQGRLTVLNVPPAEVAGTGSGSGSSTSSGSLARMERLTNSLGR</sequence>
<dbReference type="OrthoDB" id="6375273at2759"/>
<dbReference type="PANTHER" id="PTHR10825">
    <property type="entry name" value="RING FINGER DOMAIN-CONTAINING, POLYCOMB GROUP COMPONENT"/>
    <property type="match status" value="1"/>
</dbReference>
<dbReference type="GO" id="GO:0000122">
    <property type="term" value="P:negative regulation of transcription by RNA polymerase II"/>
    <property type="evidence" value="ECO:0007669"/>
    <property type="project" value="TreeGrafter"/>
</dbReference>
<evidence type="ECO:0000256" key="5">
    <source>
        <dbReference type="ARBA" id="ARBA00023242"/>
    </source>
</evidence>
<reference evidence="9 10" key="1">
    <citation type="submission" date="2019-07" db="EMBL/GenBank/DDBJ databases">
        <title>Draft genome assembly of a fouling barnacle, Amphibalanus amphitrite (Darwin, 1854): The first reference genome for Thecostraca.</title>
        <authorList>
            <person name="Kim W."/>
        </authorList>
    </citation>
    <scope>NUCLEOTIDE SEQUENCE [LARGE SCALE GENOMIC DNA]</scope>
    <source>
        <strain evidence="9">SNU_AA5</strain>
        <tissue evidence="9">Soma without cirri and trophi</tissue>
    </source>
</reference>
<dbReference type="PROSITE" id="PS00518">
    <property type="entry name" value="ZF_RING_1"/>
    <property type="match status" value="1"/>
</dbReference>
<dbReference type="PANTHER" id="PTHR10825:SF29">
    <property type="entry name" value="POLYCOMB GROUP RING FINGER PROTEIN 1"/>
    <property type="match status" value="1"/>
</dbReference>
<feature type="compositionally biased region" description="Pro residues" evidence="7">
    <location>
        <begin position="575"/>
        <end position="588"/>
    </location>
</feature>
<feature type="compositionally biased region" description="Pro residues" evidence="7">
    <location>
        <begin position="642"/>
        <end position="653"/>
    </location>
</feature>
<dbReference type="InterPro" id="IPR013083">
    <property type="entry name" value="Znf_RING/FYVE/PHD"/>
</dbReference>
<dbReference type="SUPFAM" id="SSF57850">
    <property type="entry name" value="RING/U-box"/>
    <property type="match status" value="1"/>
</dbReference>
<dbReference type="InterPro" id="IPR018957">
    <property type="entry name" value="Znf_C3HC4_RING-type"/>
</dbReference>
<dbReference type="GO" id="GO:0008270">
    <property type="term" value="F:zinc ion binding"/>
    <property type="evidence" value="ECO:0007669"/>
    <property type="project" value="UniProtKB-KW"/>
</dbReference>
<feature type="domain" description="RING-type" evidence="8">
    <location>
        <begin position="18"/>
        <end position="56"/>
    </location>
</feature>
<evidence type="ECO:0000313" key="10">
    <source>
        <dbReference type="Proteomes" id="UP000440578"/>
    </source>
</evidence>
<dbReference type="InterPro" id="IPR017907">
    <property type="entry name" value="Znf_RING_CS"/>
</dbReference>
<dbReference type="AlphaFoldDB" id="A0A6A4WEF8"/>
<evidence type="ECO:0000256" key="4">
    <source>
        <dbReference type="ARBA" id="ARBA00022833"/>
    </source>
</evidence>
<dbReference type="Gene3D" id="3.10.20.90">
    <property type="entry name" value="Phosphatidylinositol 3-kinase Catalytic Subunit, Chain A, domain 1"/>
    <property type="match status" value="1"/>
</dbReference>
<evidence type="ECO:0000259" key="8">
    <source>
        <dbReference type="PROSITE" id="PS50089"/>
    </source>
</evidence>
<comment type="subcellular location">
    <subcellularLocation>
        <location evidence="1">Nucleus</location>
    </subcellularLocation>
</comment>
<dbReference type="InterPro" id="IPR032443">
    <property type="entry name" value="RAWUL"/>
</dbReference>
<feature type="compositionally biased region" description="Basic and acidic residues" evidence="7">
    <location>
        <begin position="244"/>
        <end position="266"/>
    </location>
</feature>
<feature type="region of interest" description="Disordered" evidence="7">
    <location>
        <begin position="320"/>
        <end position="419"/>
    </location>
</feature>
<dbReference type="PROSITE" id="PS50089">
    <property type="entry name" value="ZF_RING_2"/>
    <property type="match status" value="1"/>
</dbReference>
<feature type="compositionally biased region" description="Basic and acidic residues" evidence="7">
    <location>
        <begin position="360"/>
        <end position="376"/>
    </location>
</feature>
<feature type="compositionally biased region" description="Polar residues" evidence="7">
    <location>
        <begin position="492"/>
        <end position="512"/>
    </location>
</feature>
<dbReference type="GO" id="GO:0035102">
    <property type="term" value="C:PRC1 complex"/>
    <property type="evidence" value="ECO:0007669"/>
    <property type="project" value="TreeGrafter"/>
</dbReference>
<dbReference type="FunFam" id="3.30.40.10:FF:000033">
    <property type="entry name" value="Polycomb group RING finger protein 3"/>
    <property type="match status" value="1"/>
</dbReference>
<dbReference type="Pfam" id="PF16207">
    <property type="entry name" value="RAWUL"/>
    <property type="match status" value="1"/>
</dbReference>
<feature type="region of interest" description="Disordered" evidence="7">
    <location>
        <begin position="635"/>
        <end position="657"/>
    </location>
</feature>
<keyword evidence="4" id="KW-0862">Zinc</keyword>
<dbReference type="Proteomes" id="UP000440578">
    <property type="component" value="Unassembled WGS sequence"/>
</dbReference>
<evidence type="ECO:0000256" key="2">
    <source>
        <dbReference type="ARBA" id="ARBA00022723"/>
    </source>
</evidence>
<dbReference type="InterPro" id="IPR001841">
    <property type="entry name" value="Znf_RING"/>
</dbReference>
<evidence type="ECO:0000256" key="3">
    <source>
        <dbReference type="ARBA" id="ARBA00022771"/>
    </source>
</evidence>
<keyword evidence="10" id="KW-1185">Reference proteome</keyword>
<feature type="region of interest" description="Disordered" evidence="7">
    <location>
        <begin position="554"/>
        <end position="623"/>
    </location>
</feature>
<name>A0A6A4WEF8_AMPAM</name>
<feature type="compositionally biased region" description="Low complexity" evidence="7">
    <location>
        <begin position="561"/>
        <end position="574"/>
    </location>
</feature>
<dbReference type="Gene3D" id="3.30.40.10">
    <property type="entry name" value="Zinc/RING finger domain, C3HC4 (zinc finger)"/>
    <property type="match status" value="1"/>
</dbReference>
<accession>A0A6A4WEF8</accession>
<dbReference type="EMBL" id="VIIS01000851">
    <property type="protein sequence ID" value="KAF0304363.1"/>
    <property type="molecule type" value="Genomic_DNA"/>
</dbReference>
<feature type="region of interest" description="Disordered" evidence="7">
    <location>
        <begin position="669"/>
        <end position="747"/>
    </location>
</feature>
<evidence type="ECO:0000256" key="6">
    <source>
        <dbReference type="PROSITE-ProRule" id="PRU00175"/>
    </source>
</evidence>
<gene>
    <name evidence="9" type="primary">bmi1b_0</name>
    <name evidence="9" type="ORF">FJT64_023787</name>
</gene>
<feature type="region of interest" description="Disordered" evidence="7">
    <location>
        <begin position="471"/>
        <end position="541"/>
    </location>
</feature>
<keyword evidence="2" id="KW-0479">Metal-binding</keyword>
<evidence type="ECO:0000313" key="9">
    <source>
        <dbReference type="EMBL" id="KAF0304363.1"/>
    </source>
</evidence>
<keyword evidence="5" id="KW-0539">Nucleus</keyword>
<keyword evidence="3 6" id="KW-0863">Zinc-finger</keyword>
<evidence type="ECO:0000256" key="7">
    <source>
        <dbReference type="SAM" id="MobiDB-lite"/>
    </source>
</evidence>
<comment type="caution">
    <text evidence="9">The sequence shown here is derived from an EMBL/GenBank/DDBJ whole genome shotgun (WGS) entry which is preliminary data.</text>
</comment>
<dbReference type="GO" id="GO:1990841">
    <property type="term" value="F:promoter-specific chromatin binding"/>
    <property type="evidence" value="ECO:0007669"/>
    <property type="project" value="TreeGrafter"/>
</dbReference>
<proteinExistence type="predicted"/>
<organism evidence="9 10">
    <name type="scientific">Amphibalanus amphitrite</name>
    <name type="common">Striped barnacle</name>
    <name type="synonym">Balanus amphitrite</name>
    <dbReference type="NCBI Taxonomy" id="1232801"/>
    <lineage>
        <taxon>Eukaryota</taxon>
        <taxon>Metazoa</taxon>
        <taxon>Ecdysozoa</taxon>
        <taxon>Arthropoda</taxon>
        <taxon>Crustacea</taxon>
        <taxon>Multicrustacea</taxon>
        <taxon>Cirripedia</taxon>
        <taxon>Thoracica</taxon>
        <taxon>Thoracicalcarea</taxon>
        <taxon>Balanomorpha</taxon>
        <taxon>Balanoidea</taxon>
        <taxon>Balanidae</taxon>
        <taxon>Amphibalaninae</taxon>
        <taxon>Amphibalanus</taxon>
    </lineage>
</organism>
<feature type="region of interest" description="Disordered" evidence="7">
    <location>
        <begin position="225"/>
        <end position="307"/>
    </location>
</feature>
<protein>
    <submittedName>
        <fullName evidence="9">Polycomb complex protein BMI-1-B</fullName>
    </submittedName>
</protein>